<dbReference type="Gene3D" id="3.40.50.300">
    <property type="entry name" value="P-loop containing nucleotide triphosphate hydrolases"/>
    <property type="match status" value="1"/>
</dbReference>
<dbReference type="EMBL" id="FOSW01000007">
    <property type="protein sequence ID" value="SFL15245.1"/>
    <property type="molecule type" value="Genomic_DNA"/>
</dbReference>
<keyword evidence="7" id="KW-1185">Reference proteome</keyword>
<accession>A0A1I4FB97</accession>
<dbReference type="InterPro" id="IPR036388">
    <property type="entry name" value="WH-like_DNA-bd_sf"/>
</dbReference>
<dbReference type="Pfam" id="PF13401">
    <property type="entry name" value="AAA_22"/>
    <property type="match status" value="1"/>
</dbReference>
<dbReference type="SMART" id="SM00382">
    <property type="entry name" value="AAA"/>
    <property type="match status" value="1"/>
</dbReference>
<feature type="domain" description="HTH luxR-type" evidence="5">
    <location>
        <begin position="836"/>
        <end position="901"/>
    </location>
</feature>
<organism evidence="6 7">
    <name type="scientific">Geodermatophilus ruber</name>
    <dbReference type="NCBI Taxonomy" id="504800"/>
    <lineage>
        <taxon>Bacteria</taxon>
        <taxon>Bacillati</taxon>
        <taxon>Actinomycetota</taxon>
        <taxon>Actinomycetes</taxon>
        <taxon>Geodermatophilales</taxon>
        <taxon>Geodermatophilaceae</taxon>
        <taxon>Geodermatophilus</taxon>
    </lineage>
</organism>
<dbReference type="Pfam" id="PF25873">
    <property type="entry name" value="WHD_MalT"/>
    <property type="match status" value="1"/>
</dbReference>
<dbReference type="SUPFAM" id="SSF46894">
    <property type="entry name" value="C-terminal effector domain of the bipartite response regulators"/>
    <property type="match status" value="1"/>
</dbReference>
<dbReference type="InterPro" id="IPR059106">
    <property type="entry name" value="WHD_MalT"/>
</dbReference>
<dbReference type="SMART" id="SM00421">
    <property type="entry name" value="HTH_LUXR"/>
    <property type="match status" value="1"/>
</dbReference>
<sequence length="903" mass="94446">MSAAQPVGGRAAGPGPARGRPPGDGLAVLTSRLAPPFLGDALLVRPRVLALLDGGVRRAPVTLISGPAGSGKTLLAASWLQEQQARHPAAWLTLDASDDEPALFWAYVTEALRGAGVELAGLEPPARGERVPDGYVPRLAACLLAHPRPVVLILDDADELVTSELTTGLHLLIRHAGTRLRLVLCARADPPLPLHQYRLTDAITEIRGDQLAFTAEETRQLLGLLGVPESPEVAAALRDATEGWAVGLRLAAAALKQGAGAAHLVSRLVQDDGSVAQYLVAEVLADQPASVRRFLLRVSVAPELYPELVDRLGGRGGARILAALARANAFVEPAAEVPGEYRIHPLFREMLEAQLAYQLPGEVAELHRVCAHWYAEEGRDGEALEHAHAAGDWQLVVALVIDGLVVSRLLIREPGSATRGLDAVPADLPGPAAAVVRAAGALSVGRSPRPEDVAAAAAAGGDAAAGLRLRACGSVVAAVAAAAGTPAGGPVLDASARAARLVAQLPDERRPARRELTAALAAARATALLRSDATDAALLEAHRAALAASEAVASRRLSCRCLGRLALLEAVQGRLRRAEDLITRAGPLCGTPDASRAAYSPAVATAAAWVCVDRNEHAEARRWMLRAQESAAEADGPLTAPLLAVLHSRLFRLRHEPAAAEDCLRPHLADAGAPRWVREQVVGEQVRVAFAHDEVAAGVGLLGELTDAPRRALLLARAGLLGGSDAAAPVPAGAELPLAVAVEAEIVRACERADAGAGAAAVAALTRALRLAAPERLRWPFLDAPPQVRRLLRSHPQLGASGAWLAPTSTAPRPAVPLPRVPPDDLLPGAAVPGTAAPVTQALSERELEVLRHLAEMLSTAEIAAAMFVSVNTVRTHIRSILRKLGVSRRNQAVRRAREIKII</sequence>
<dbReference type="Gene3D" id="1.10.10.10">
    <property type="entry name" value="Winged helix-like DNA-binding domain superfamily/Winged helix DNA-binding domain"/>
    <property type="match status" value="1"/>
</dbReference>
<dbReference type="InterPro" id="IPR003593">
    <property type="entry name" value="AAA+_ATPase"/>
</dbReference>
<dbReference type="Proteomes" id="UP000199152">
    <property type="component" value="Unassembled WGS sequence"/>
</dbReference>
<dbReference type="SUPFAM" id="SSF52540">
    <property type="entry name" value="P-loop containing nucleoside triphosphate hydrolases"/>
    <property type="match status" value="1"/>
</dbReference>
<evidence type="ECO:0000313" key="6">
    <source>
        <dbReference type="EMBL" id="SFL15245.1"/>
    </source>
</evidence>
<dbReference type="InterPro" id="IPR016032">
    <property type="entry name" value="Sig_transdc_resp-reg_C-effctor"/>
</dbReference>
<feature type="region of interest" description="Disordered" evidence="4">
    <location>
        <begin position="1"/>
        <end position="24"/>
    </location>
</feature>
<dbReference type="AlphaFoldDB" id="A0A1I4FB97"/>
<dbReference type="InterPro" id="IPR049945">
    <property type="entry name" value="AAA_22"/>
</dbReference>
<dbReference type="STRING" id="504800.SAMN04488085_10772"/>
<dbReference type="PANTHER" id="PTHR44688:SF16">
    <property type="entry name" value="DNA-BINDING TRANSCRIPTIONAL ACTIVATOR DEVR_DOSR"/>
    <property type="match status" value="1"/>
</dbReference>
<dbReference type="InterPro" id="IPR000792">
    <property type="entry name" value="Tscrpt_reg_LuxR_C"/>
</dbReference>
<dbReference type="PRINTS" id="PR00038">
    <property type="entry name" value="HTHLUXR"/>
</dbReference>
<dbReference type="GO" id="GO:0006355">
    <property type="term" value="P:regulation of DNA-templated transcription"/>
    <property type="evidence" value="ECO:0007669"/>
    <property type="project" value="InterPro"/>
</dbReference>
<keyword evidence="3" id="KW-0804">Transcription</keyword>
<dbReference type="OrthoDB" id="134985at2"/>
<dbReference type="CDD" id="cd06170">
    <property type="entry name" value="LuxR_C_like"/>
    <property type="match status" value="1"/>
</dbReference>
<keyword evidence="2" id="KW-0238">DNA-binding</keyword>
<evidence type="ECO:0000256" key="3">
    <source>
        <dbReference type="ARBA" id="ARBA00023163"/>
    </source>
</evidence>
<gene>
    <name evidence="6" type="ORF">SAMN04488085_10772</name>
</gene>
<name>A0A1I4FB97_9ACTN</name>
<proteinExistence type="predicted"/>
<keyword evidence="1" id="KW-0805">Transcription regulation</keyword>
<dbReference type="InterPro" id="IPR027417">
    <property type="entry name" value="P-loop_NTPase"/>
</dbReference>
<evidence type="ECO:0000313" key="7">
    <source>
        <dbReference type="Proteomes" id="UP000199152"/>
    </source>
</evidence>
<evidence type="ECO:0000256" key="2">
    <source>
        <dbReference type="ARBA" id="ARBA00023125"/>
    </source>
</evidence>
<dbReference type="Pfam" id="PF00196">
    <property type="entry name" value="GerE"/>
    <property type="match status" value="1"/>
</dbReference>
<dbReference type="PANTHER" id="PTHR44688">
    <property type="entry name" value="DNA-BINDING TRANSCRIPTIONAL ACTIVATOR DEVR_DOSR"/>
    <property type="match status" value="1"/>
</dbReference>
<reference evidence="6 7" key="1">
    <citation type="submission" date="2016-10" db="EMBL/GenBank/DDBJ databases">
        <authorList>
            <person name="de Groot N.N."/>
        </authorList>
    </citation>
    <scope>NUCLEOTIDE SEQUENCE [LARGE SCALE GENOMIC DNA]</scope>
    <source>
        <strain evidence="6 7">DSM 45317</strain>
    </source>
</reference>
<dbReference type="GO" id="GO:0003677">
    <property type="term" value="F:DNA binding"/>
    <property type="evidence" value="ECO:0007669"/>
    <property type="project" value="UniProtKB-KW"/>
</dbReference>
<evidence type="ECO:0000256" key="1">
    <source>
        <dbReference type="ARBA" id="ARBA00023015"/>
    </source>
</evidence>
<protein>
    <submittedName>
        <fullName evidence="6">LuxR family transcriptional regulator, maltose regulon positive regulatory protein</fullName>
    </submittedName>
</protein>
<evidence type="ECO:0000256" key="4">
    <source>
        <dbReference type="SAM" id="MobiDB-lite"/>
    </source>
</evidence>
<evidence type="ECO:0000259" key="5">
    <source>
        <dbReference type="PROSITE" id="PS50043"/>
    </source>
</evidence>
<dbReference type="GO" id="GO:0016887">
    <property type="term" value="F:ATP hydrolysis activity"/>
    <property type="evidence" value="ECO:0007669"/>
    <property type="project" value="InterPro"/>
</dbReference>
<dbReference type="InParanoid" id="A0A1I4FB97"/>
<dbReference type="PROSITE" id="PS50043">
    <property type="entry name" value="HTH_LUXR_2"/>
    <property type="match status" value="1"/>
</dbReference>